<dbReference type="InParanoid" id="E0V9B6"/>
<feature type="active site" description="Charge relay system" evidence="8">
    <location>
        <position position="362"/>
    </location>
</feature>
<dbReference type="GeneID" id="8233528"/>
<dbReference type="FunCoup" id="E0V9B6">
    <property type="interactions" value="81"/>
</dbReference>
<dbReference type="HOGENOM" id="CLU_010974_0_3_1"/>
<evidence type="ECO:0000259" key="10">
    <source>
        <dbReference type="Pfam" id="PF04083"/>
    </source>
</evidence>
<keyword evidence="3 7" id="KW-0378">Hydrolase</keyword>
<name>E0V9B6_PEDHC</name>
<dbReference type="ESTHER" id="pedhc-e0v9b6">
    <property type="family name" value="Acidic_Lipase"/>
</dbReference>
<evidence type="ECO:0000313" key="12">
    <source>
        <dbReference type="EnsemblMetazoa" id="PHUM007930-PA"/>
    </source>
</evidence>
<dbReference type="PANTHER" id="PTHR11005">
    <property type="entry name" value="LYSOSOMAL ACID LIPASE-RELATED"/>
    <property type="match status" value="1"/>
</dbReference>
<sequence>MIRALNLLLLIFFLFLCRFPPELVTKYGYPVETYTTTTEDGYLLTLYRIPYGKNCRQLMLKRPVLLQHGLLSSAFDFLITGPKKALGYILADNCFDVWLGNNRGNSLSRRHQSLKPTNATFWKFTWHEMGKYDLPALIDFILEKTQQKSLHYIGHSQGTTQFFVFGALYPEYHKKIATMHALSPVAYMKNLASPFIKAMTIFYKATEIVAELVGMHEFLPQSEFLNEIGRTMCHDKFPSLQNVCANVFFLLCGFDEPQLNRTILPAVLGHVPAGASTKQLIHYAQGISSGKFRHYDYGLFENLKIYDSIFPPDYNVSSINVPIALYYATNDWLASIKDVKQLESQLPNIINVYKVPYSKFNHLDFIYAIDAKFLLYDKVVEILNKYP</sequence>
<dbReference type="KEGG" id="phu:Phum_PHUM007930"/>
<proteinExistence type="inferred from homology"/>
<feature type="domain" description="Partial AB-hydrolase lipase" evidence="10">
    <location>
        <begin position="22"/>
        <end position="80"/>
    </location>
</feature>
<dbReference type="CTD" id="8233528"/>
<organism>
    <name type="scientific">Pediculus humanus subsp. corporis</name>
    <name type="common">Body louse</name>
    <dbReference type="NCBI Taxonomy" id="121224"/>
    <lineage>
        <taxon>Eukaryota</taxon>
        <taxon>Metazoa</taxon>
        <taxon>Ecdysozoa</taxon>
        <taxon>Arthropoda</taxon>
        <taxon>Hexapoda</taxon>
        <taxon>Insecta</taxon>
        <taxon>Pterygota</taxon>
        <taxon>Neoptera</taxon>
        <taxon>Paraneoptera</taxon>
        <taxon>Psocodea</taxon>
        <taxon>Troctomorpha</taxon>
        <taxon>Phthiraptera</taxon>
        <taxon>Anoplura</taxon>
        <taxon>Pediculidae</taxon>
        <taxon>Pediculus</taxon>
    </lineage>
</organism>
<evidence type="ECO:0000256" key="8">
    <source>
        <dbReference type="PIRSR" id="PIRSR000862-1"/>
    </source>
</evidence>
<keyword evidence="4 7" id="KW-0442">Lipid degradation</keyword>
<dbReference type="FunFam" id="3.40.50.1820:FF:000021">
    <property type="entry name" value="Lipase"/>
    <property type="match status" value="1"/>
</dbReference>
<dbReference type="EMBL" id="AAZO01000093">
    <property type="status" value="NOT_ANNOTATED_CDS"/>
    <property type="molecule type" value="Genomic_DNA"/>
</dbReference>
<dbReference type="GO" id="GO:0016042">
    <property type="term" value="P:lipid catabolic process"/>
    <property type="evidence" value="ECO:0007669"/>
    <property type="project" value="UniProtKB-KW"/>
</dbReference>
<dbReference type="STRING" id="121224.E0V9B6"/>
<accession>E0V9B6</accession>
<dbReference type="InterPro" id="IPR006693">
    <property type="entry name" value="AB_hydrolase_lipase"/>
</dbReference>
<evidence type="ECO:0000313" key="13">
    <source>
        <dbReference type="Proteomes" id="UP000009046"/>
    </source>
</evidence>
<evidence type="ECO:0000256" key="7">
    <source>
        <dbReference type="PIRNR" id="PIRNR000862"/>
    </source>
</evidence>
<dbReference type="Pfam" id="PF04083">
    <property type="entry name" value="Abhydro_lipase"/>
    <property type="match status" value="1"/>
</dbReference>
<gene>
    <name evidence="12" type="primary">8233528</name>
    <name evidence="11" type="ORF">Phum_PHUM007930</name>
</gene>
<dbReference type="EMBL" id="DS234991">
    <property type="protein sequence ID" value="EEB09972.1"/>
    <property type="molecule type" value="Genomic_DNA"/>
</dbReference>
<reference evidence="11" key="1">
    <citation type="submission" date="2007-04" db="EMBL/GenBank/DDBJ databases">
        <title>Annotation of Pediculus humanus corporis strain USDA.</title>
        <authorList>
            <person name="Kirkness E."/>
            <person name="Hannick L."/>
            <person name="Hass B."/>
            <person name="Bruggner R."/>
            <person name="Lawson D."/>
            <person name="Bidwell S."/>
            <person name="Joardar V."/>
            <person name="Caler E."/>
            <person name="Walenz B."/>
            <person name="Inman J."/>
            <person name="Schobel S."/>
            <person name="Galinsky K."/>
            <person name="Amedeo P."/>
            <person name="Strausberg R."/>
        </authorList>
    </citation>
    <scope>NUCLEOTIDE SEQUENCE</scope>
    <source>
        <strain evidence="11">USDA</strain>
    </source>
</reference>
<dbReference type="OrthoDB" id="9974421at2759"/>
<evidence type="ECO:0000256" key="6">
    <source>
        <dbReference type="ARBA" id="ARBA00023180"/>
    </source>
</evidence>
<dbReference type="eggNOG" id="KOG2624">
    <property type="taxonomic scope" value="Eukaryota"/>
</dbReference>
<comment type="similarity">
    <text evidence="1 7">Belongs to the AB hydrolase superfamily. Lipase family.</text>
</comment>
<evidence type="ECO:0000256" key="5">
    <source>
        <dbReference type="ARBA" id="ARBA00023098"/>
    </source>
</evidence>
<dbReference type="InterPro" id="IPR029058">
    <property type="entry name" value="AB_hydrolase_fold"/>
</dbReference>
<dbReference type="GO" id="GO:0016788">
    <property type="term" value="F:hydrolase activity, acting on ester bonds"/>
    <property type="evidence" value="ECO:0007669"/>
    <property type="project" value="InterPro"/>
</dbReference>
<protein>
    <recommendedName>
        <fullName evidence="7">Lipase</fullName>
    </recommendedName>
</protein>
<dbReference type="OMA" id="RVPHDKF"/>
<evidence type="ECO:0000256" key="9">
    <source>
        <dbReference type="SAM" id="SignalP"/>
    </source>
</evidence>
<evidence type="ECO:0000256" key="1">
    <source>
        <dbReference type="ARBA" id="ARBA00010701"/>
    </source>
</evidence>
<keyword evidence="2 9" id="KW-0732">Signal</keyword>
<keyword evidence="5" id="KW-0443">Lipid metabolism</keyword>
<dbReference type="RefSeq" id="XP_002422710.1">
    <property type="nucleotide sequence ID" value="XM_002422665.1"/>
</dbReference>
<evidence type="ECO:0000313" key="11">
    <source>
        <dbReference type="EMBL" id="EEB09972.1"/>
    </source>
</evidence>
<reference evidence="12" key="3">
    <citation type="submission" date="2021-02" db="UniProtKB">
        <authorList>
            <consortium name="EnsemblMetazoa"/>
        </authorList>
    </citation>
    <scope>IDENTIFICATION</scope>
    <source>
        <strain evidence="12">USDA</strain>
    </source>
</reference>
<keyword evidence="6" id="KW-0325">Glycoprotein</keyword>
<reference evidence="11" key="2">
    <citation type="submission" date="2007-04" db="EMBL/GenBank/DDBJ databases">
        <title>The genome of the human body louse.</title>
        <authorList>
            <consortium name="The Human Body Louse Genome Consortium"/>
            <person name="Kirkness E."/>
            <person name="Walenz B."/>
            <person name="Hass B."/>
            <person name="Bruggner R."/>
            <person name="Strausberg R."/>
        </authorList>
    </citation>
    <scope>NUCLEOTIDE SEQUENCE</scope>
    <source>
        <strain evidence="11">USDA</strain>
    </source>
</reference>
<feature type="chain" id="PRO_5011412302" description="Lipase" evidence="9">
    <location>
        <begin position="26"/>
        <end position="387"/>
    </location>
</feature>
<dbReference type="Proteomes" id="UP000009046">
    <property type="component" value="Unassembled WGS sequence"/>
</dbReference>
<feature type="active site" description="Charge relay system" evidence="8">
    <location>
        <position position="331"/>
    </location>
</feature>
<keyword evidence="13" id="KW-1185">Reference proteome</keyword>
<evidence type="ECO:0000256" key="3">
    <source>
        <dbReference type="ARBA" id="ARBA00022801"/>
    </source>
</evidence>
<evidence type="ECO:0000256" key="2">
    <source>
        <dbReference type="ARBA" id="ARBA00022729"/>
    </source>
</evidence>
<dbReference type="VEuPathDB" id="VectorBase:PHUM007930"/>
<dbReference type="PIRSF" id="PIRSF000862">
    <property type="entry name" value="Steryl_ester_lip"/>
    <property type="match status" value="1"/>
</dbReference>
<feature type="signal peptide" evidence="9">
    <location>
        <begin position="1"/>
        <end position="25"/>
    </location>
</feature>
<dbReference type="EnsemblMetazoa" id="PHUM007930-RA">
    <property type="protein sequence ID" value="PHUM007930-PA"/>
    <property type="gene ID" value="PHUM007930"/>
</dbReference>
<dbReference type="Gene3D" id="3.40.50.1820">
    <property type="entry name" value="alpha/beta hydrolase"/>
    <property type="match status" value="1"/>
</dbReference>
<feature type="active site" description="Nucleophile" evidence="8">
    <location>
        <position position="156"/>
    </location>
</feature>
<evidence type="ECO:0000256" key="4">
    <source>
        <dbReference type="ARBA" id="ARBA00022963"/>
    </source>
</evidence>
<dbReference type="SUPFAM" id="SSF53474">
    <property type="entry name" value="alpha/beta-Hydrolases"/>
    <property type="match status" value="1"/>
</dbReference>
<dbReference type="InterPro" id="IPR025483">
    <property type="entry name" value="Lipase_euk"/>
</dbReference>
<dbReference type="AlphaFoldDB" id="E0V9B6"/>